<dbReference type="AlphaFoldDB" id="A0AAN8R1D3"/>
<dbReference type="EMBL" id="JAGTTL010000007">
    <property type="protein sequence ID" value="KAK6320736.1"/>
    <property type="molecule type" value="Genomic_DNA"/>
</dbReference>
<name>A0AAN8R1D3_9TELE</name>
<feature type="region of interest" description="Disordered" evidence="1">
    <location>
        <begin position="1"/>
        <end position="56"/>
    </location>
</feature>
<comment type="caution">
    <text evidence="2">The sequence shown here is derived from an EMBL/GenBank/DDBJ whole genome shotgun (WGS) entry which is preliminary data.</text>
</comment>
<accession>A0AAN8R1D3</accession>
<feature type="compositionally biased region" description="Basic and acidic residues" evidence="1">
    <location>
        <begin position="42"/>
        <end position="56"/>
    </location>
</feature>
<gene>
    <name evidence="2" type="ORF">J4Q44_G00098430</name>
</gene>
<evidence type="ECO:0000313" key="2">
    <source>
        <dbReference type="EMBL" id="KAK6320736.1"/>
    </source>
</evidence>
<reference evidence="2 3" key="1">
    <citation type="submission" date="2021-04" db="EMBL/GenBank/DDBJ databases">
        <authorList>
            <person name="De Guttry C."/>
            <person name="Zahm M."/>
            <person name="Klopp C."/>
            <person name="Cabau C."/>
            <person name="Louis A."/>
            <person name="Berthelot C."/>
            <person name="Parey E."/>
            <person name="Roest Crollius H."/>
            <person name="Montfort J."/>
            <person name="Robinson-Rechavi M."/>
            <person name="Bucao C."/>
            <person name="Bouchez O."/>
            <person name="Gislard M."/>
            <person name="Lluch J."/>
            <person name="Milhes M."/>
            <person name="Lampietro C."/>
            <person name="Lopez Roques C."/>
            <person name="Donnadieu C."/>
            <person name="Braasch I."/>
            <person name="Desvignes T."/>
            <person name="Postlethwait J."/>
            <person name="Bobe J."/>
            <person name="Wedekind C."/>
            <person name="Guiguen Y."/>
        </authorList>
    </citation>
    <scope>NUCLEOTIDE SEQUENCE [LARGE SCALE GENOMIC DNA]</scope>
    <source>
        <strain evidence="2">Cs_M1</strain>
        <tissue evidence="2">Blood</tissue>
    </source>
</reference>
<sequence>MGCWFSKKSKRKSSEKEPTPTTVEEKRNSSSNANNISLSSKATEDPPKQYSWDKREKVDPKDFMLTGLKDATVGRLPRQAERTAVLSSRTV</sequence>
<protein>
    <submittedName>
        <fullName evidence="2">Uncharacterized protein</fullName>
    </submittedName>
</protein>
<evidence type="ECO:0000313" key="3">
    <source>
        <dbReference type="Proteomes" id="UP001356427"/>
    </source>
</evidence>
<feature type="compositionally biased region" description="Low complexity" evidence="1">
    <location>
        <begin position="29"/>
        <end position="40"/>
    </location>
</feature>
<organism evidence="2 3">
    <name type="scientific">Coregonus suidteri</name>
    <dbReference type="NCBI Taxonomy" id="861788"/>
    <lineage>
        <taxon>Eukaryota</taxon>
        <taxon>Metazoa</taxon>
        <taxon>Chordata</taxon>
        <taxon>Craniata</taxon>
        <taxon>Vertebrata</taxon>
        <taxon>Euteleostomi</taxon>
        <taxon>Actinopterygii</taxon>
        <taxon>Neopterygii</taxon>
        <taxon>Teleostei</taxon>
        <taxon>Protacanthopterygii</taxon>
        <taxon>Salmoniformes</taxon>
        <taxon>Salmonidae</taxon>
        <taxon>Coregoninae</taxon>
        <taxon>Coregonus</taxon>
    </lineage>
</organism>
<evidence type="ECO:0000256" key="1">
    <source>
        <dbReference type="SAM" id="MobiDB-lite"/>
    </source>
</evidence>
<dbReference type="Proteomes" id="UP001356427">
    <property type="component" value="Unassembled WGS sequence"/>
</dbReference>
<keyword evidence="3" id="KW-1185">Reference proteome</keyword>
<proteinExistence type="predicted"/>
<feature type="compositionally biased region" description="Basic and acidic residues" evidence="1">
    <location>
        <begin position="12"/>
        <end position="28"/>
    </location>
</feature>